<dbReference type="OrthoDB" id="977547at2"/>
<keyword evidence="3" id="KW-0808">Transferase</keyword>
<evidence type="ECO:0000256" key="2">
    <source>
        <dbReference type="ARBA" id="ARBA00022516"/>
    </source>
</evidence>
<keyword evidence="1" id="KW-0963">Cytoplasm</keyword>
<evidence type="ECO:0000256" key="6">
    <source>
        <dbReference type="ARBA" id="ARBA00022840"/>
    </source>
</evidence>
<dbReference type="GO" id="GO:0005829">
    <property type="term" value="C:cytosol"/>
    <property type="evidence" value="ECO:0007669"/>
    <property type="project" value="TreeGrafter"/>
</dbReference>
<evidence type="ECO:0000256" key="8">
    <source>
        <dbReference type="ARBA" id="ARBA00023098"/>
    </source>
</evidence>
<dbReference type="PANTHER" id="PTHR43290">
    <property type="entry name" value="MEVALONATE KINASE"/>
    <property type="match status" value="1"/>
</dbReference>
<evidence type="ECO:0000259" key="10">
    <source>
        <dbReference type="Pfam" id="PF00288"/>
    </source>
</evidence>
<dbReference type="InterPro" id="IPR020568">
    <property type="entry name" value="Ribosomal_Su5_D2-typ_SF"/>
</dbReference>
<dbReference type="InterPro" id="IPR006205">
    <property type="entry name" value="Mev_gal_kin"/>
</dbReference>
<keyword evidence="8" id="KW-0443">Lipid metabolism</keyword>
<keyword evidence="2" id="KW-0444">Lipid biosynthesis</keyword>
<evidence type="ECO:0000256" key="9">
    <source>
        <dbReference type="ARBA" id="ARBA00029438"/>
    </source>
</evidence>
<evidence type="ECO:0000313" key="11">
    <source>
        <dbReference type="EMBL" id="KGE89188.1"/>
    </source>
</evidence>
<feature type="domain" description="GHMP kinase N-terminal" evidence="10">
    <location>
        <begin position="80"/>
        <end position="147"/>
    </location>
</feature>
<evidence type="ECO:0000256" key="7">
    <source>
        <dbReference type="ARBA" id="ARBA00022842"/>
    </source>
</evidence>
<keyword evidence="7" id="KW-0460">Magnesium</keyword>
<dbReference type="Gene3D" id="3.30.70.890">
    <property type="entry name" value="GHMP kinase, C-terminal domain"/>
    <property type="match status" value="1"/>
</dbReference>
<keyword evidence="12" id="KW-1185">Reference proteome</keyword>
<comment type="pathway">
    <text evidence="9">Isoprenoid biosynthesis; isopentenyl diphosphate biosynthesis via mevalonate pathway; isopentenyl diphosphate from (R)-mevalonate: step 1/3.</text>
</comment>
<protein>
    <recommendedName>
        <fullName evidence="10">GHMP kinase N-terminal domain-containing protein</fullName>
    </recommendedName>
</protein>
<evidence type="ECO:0000256" key="5">
    <source>
        <dbReference type="ARBA" id="ARBA00022777"/>
    </source>
</evidence>
<name>A0A098SC03_9BACT</name>
<dbReference type="SUPFAM" id="SSF54211">
    <property type="entry name" value="Ribosomal protein S5 domain 2-like"/>
    <property type="match status" value="1"/>
</dbReference>
<evidence type="ECO:0000256" key="1">
    <source>
        <dbReference type="ARBA" id="ARBA00022490"/>
    </source>
</evidence>
<dbReference type="EMBL" id="JPOS01000012">
    <property type="protein sequence ID" value="KGE89188.1"/>
    <property type="molecule type" value="Genomic_DNA"/>
</dbReference>
<comment type="caution">
    <text evidence="11">The sequence shown here is derived from an EMBL/GenBank/DDBJ whole genome shotgun (WGS) entry which is preliminary data.</text>
</comment>
<evidence type="ECO:0000256" key="4">
    <source>
        <dbReference type="ARBA" id="ARBA00022741"/>
    </source>
</evidence>
<reference evidence="11 12" key="1">
    <citation type="journal article" date="2014" name="Int. J. Syst. Evol. Microbiol.">
        <title>Phaeodactylibacter xiamenensis gen. nov., sp. nov., a member of the family Saprospiraceae isolated from the marine alga Phaeodactylum tricornutum.</title>
        <authorList>
            <person name="Chen Z.Jr."/>
            <person name="Lei X."/>
            <person name="Lai Q."/>
            <person name="Li Y."/>
            <person name="Zhang B."/>
            <person name="Zhang J."/>
            <person name="Zhang H."/>
            <person name="Yang L."/>
            <person name="Zheng W."/>
            <person name="Tian Y."/>
            <person name="Yu Z."/>
            <person name="Xu H.Jr."/>
            <person name="Zheng T."/>
        </authorList>
    </citation>
    <scope>NUCLEOTIDE SEQUENCE [LARGE SCALE GENOMIC DNA]</scope>
    <source>
        <strain evidence="11 12">KD52</strain>
    </source>
</reference>
<dbReference type="Pfam" id="PF00288">
    <property type="entry name" value="GHMP_kinases_N"/>
    <property type="match status" value="1"/>
</dbReference>
<dbReference type="RefSeq" id="WP_044217103.1">
    <property type="nucleotide sequence ID" value="NZ_JBKAGJ010000001.1"/>
</dbReference>
<proteinExistence type="predicted"/>
<dbReference type="Proteomes" id="UP000029736">
    <property type="component" value="Unassembled WGS sequence"/>
</dbReference>
<dbReference type="PANTHER" id="PTHR43290:SF2">
    <property type="entry name" value="MEVALONATE KINASE"/>
    <property type="match status" value="1"/>
</dbReference>
<dbReference type="InterPro" id="IPR036554">
    <property type="entry name" value="GHMP_kinase_C_sf"/>
</dbReference>
<accession>A0A098SC03</accession>
<dbReference type="GO" id="GO:0019287">
    <property type="term" value="P:isopentenyl diphosphate biosynthetic process, mevalonate pathway"/>
    <property type="evidence" value="ECO:0007669"/>
    <property type="project" value="TreeGrafter"/>
</dbReference>
<sequence>MSTARTPGKLLLFGEYTVLLGSTALALPLPHLFGEWATGSTPPSHDLLPFAAHLHFLDQEGRLLAPLDTQRFLQEVKSGLYFHSNIPVGYGAGSSGALCAAVYERYANPAIAKDNTTALSTLQQQLAQLESYFHGESSGADPLICYLQHPLLIEQNTIRPVSVAQSSGDSGLFFLIDTGISRRTGPLVQQFKAKCESDHFREQALRQLATPTTAATHAYLEQNTAQLERALLQIATAQLNLLRDFIPELFRPVWEEGLQSHQFYLKLCGAGGGGFLIGYSPNRQLPASIEAQRLHPLPEV</sequence>
<keyword evidence="4" id="KW-0547">Nucleotide-binding</keyword>
<dbReference type="STRING" id="1524460.IX84_05380"/>
<dbReference type="Gene3D" id="3.30.230.10">
    <property type="match status" value="1"/>
</dbReference>
<dbReference type="GO" id="GO:0004496">
    <property type="term" value="F:mevalonate kinase activity"/>
    <property type="evidence" value="ECO:0007669"/>
    <property type="project" value="InterPro"/>
</dbReference>
<dbReference type="AlphaFoldDB" id="A0A098SC03"/>
<dbReference type="InterPro" id="IPR006204">
    <property type="entry name" value="GHMP_kinase_N_dom"/>
</dbReference>
<gene>
    <name evidence="11" type="ORF">IX84_05380</name>
</gene>
<dbReference type="InterPro" id="IPR014721">
    <property type="entry name" value="Ribsml_uS5_D2-typ_fold_subgr"/>
</dbReference>
<evidence type="ECO:0000313" key="12">
    <source>
        <dbReference type="Proteomes" id="UP000029736"/>
    </source>
</evidence>
<keyword evidence="5" id="KW-0418">Kinase</keyword>
<evidence type="ECO:0000256" key="3">
    <source>
        <dbReference type="ARBA" id="ARBA00022679"/>
    </source>
</evidence>
<organism evidence="11 12">
    <name type="scientific">Phaeodactylibacter xiamenensis</name>
    <dbReference type="NCBI Taxonomy" id="1524460"/>
    <lineage>
        <taxon>Bacteria</taxon>
        <taxon>Pseudomonadati</taxon>
        <taxon>Bacteroidota</taxon>
        <taxon>Saprospiria</taxon>
        <taxon>Saprospirales</taxon>
        <taxon>Haliscomenobacteraceae</taxon>
        <taxon>Phaeodactylibacter</taxon>
    </lineage>
</organism>
<dbReference type="GO" id="GO:0005524">
    <property type="term" value="F:ATP binding"/>
    <property type="evidence" value="ECO:0007669"/>
    <property type="project" value="UniProtKB-KW"/>
</dbReference>
<keyword evidence="6" id="KW-0067">ATP-binding</keyword>
<dbReference type="SUPFAM" id="SSF55060">
    <property type="entry name" value="GHMP Kinase, C-terminal domain"/>
    <property type="match status" value="1"/>
</dbReference>
<dbReference type="PRINTS" id="PR00959">
    <property type="entry name" value="MEVGALKINASE"/>
</dbReference>